<sequence>MEQHEAWQQIVGQARALGFGDVAVAGVEHPQAEAALQRWLDAGYHGQMDYMARHGTRRSRPAELLPGTLRVLSLRFDYLPASTPPDWRGHELARLDQPGNAVVSVYARGRDYHKVLRQRLAQLVDWLQQQEPLWCAQPWAAAWAPLQARVFTDSAPVLEVSLARSAGLGWAGRHSLLLRRDAGSMFFLGEIFINWPLPLTPAGDSHCGSCRACVDACPTGAILEDGQVDARRCISYLTIEHDGAMPPELRPLIGSRVYGCDDCQLVCPWNKYARRSDAPDWVPRHGLEAATLLGLWAWSPEDFDSRLAGSAIRRIGWARWRRNLVTAMGNALVHPQADAALRVALLQALQRCDDADPAVQEHRRSALAQASSAGLTA</sequence>
<keyword evidence="2" id="KW-1185">Reference proteome</keyword>
<organism evidence="1 2">
    <name type="scientific">Amphibiibacter pelophylacis</name>
    <dbReference type="NCBI Taxonomy" id="1799477"/>
    <lineage>
        <taxon>Bacteria</taxon>
        <taxon>Pseudomonadati</taxon>
        <taxon>Pseudomonadota</taxon>
        <taxon>Betaproteobacteria</taxon>
        <taxon>Burkholderiales</taxon>
        <taxon>Sphaerotilaceae</taxon>
        <taxon>Amphibiibacter</taxon>
    </lineage>
</organism>
<dbReference type="Proteomes" id="UP001364695">
    <property type="component" value="Unassembled WGS sequence"/>
</dbReference>
<evidence type="ECO:0000313" key="2">
    <source>
        <dbReference type="Proteomes" id="UP001364695"/>
    </source>
</evidence>
<dbReference type="EC" id="1.17.99.6" evidence="1"/>
<comment type="caution">
    <text evidence="1">The sequence shown here is derived from an EMBL/GenBank/DDBJ whole genome shotgun (WGS) entry which is preliminary data.</text>
</comment>
<evidence type="ECO:0000313" key="1">
    <source>
        <dbReference type="EMBL" id="MEJ7137478.1"/>
    </source>
</evidence>
<gene>
    <name evidence="1" type="primary">queG</name>
    <name evidence="1" type="ORF">RV045_03410</name>
</gene>
<name>A0ACC6NZS2_9BURK</name>
<protein>
    <submittedName>
        <fullName evidence="1">tRNA epoxyqueuosine(34) reductase QueG</fullName>
        <ecNumber evidence="1">1.17.99.6</ecNumber>
    </submittedName>
</protein>
<accession>A0ACC6NZS2</accession>
<keyword evidence="1" id="KW-0560">Oxidoreductase</keyword>
<reference evidence="1" key="1">
    <citation type="submission" date="2023-10" db="EMBL/GenBank/DDBJ databases">
        <title>Amphibacter perezi, gen. nov., sp. nov. a novel taxa of the family Comamonadaceae, class Betaproteobacteria isolated from the skin microbiota of Pelophylax perezi from different populations.</title>
        <authorList>
            <person name="Costa S."/>
            <person name="Proenca D.N."/>
            <person name="Lopes I."/>
            <person name="Morais P.V."/>
        </authorList>
    </citation>
    <scope>NUCLEOTIDE SEQUENCE</scope>
    <source>
        <strain evidence="1">SL12-8</strain>
    </source>
</reference>
<proteinExistence type="predicted"/>
<dbReference type="EMBL" id="JAWDIE010000004">
    <property type="protein sequence ID" value="MEJ7137478.1"/>
    <property type="molecule type" value="Genomic_DNA"/>
</dbReference>